<dbReference type="EC" id="1.17.1.8" evidence="9"/>
<evidence type="ECO:0000313" key="15">
    <source>
        <dbReference type="Proteomes" id="UP000196365"/>
    </source>
</evidence>
<protein>
    <recommendedName>
        <fullName evidence="9">4-hydroxy-tetrahydrodipicolinate reductase</fullName>
        <ecNumber evidence="9">1.17.1.8</ecNumber>
    </recommendedName>
</protein>
<dbReference type="GO" id="GO:0005829">
    <property type="term" value="C:cytosol"/>
    <property type="evidence" value="ECO:0007669"/>
    <property type="project" value="TreeGrafter"/>
</dbReference>
<evidence type="ECO:0000256" key="2">
    <source>
        <dbReference type="ARBA" id="ARBA00022605"/>
    </source>
</evidence>
<evidence type="ECO:0000256" key="3">
    <source>
        <dbReference type="ARBA" id="ARBA00022857"/>
    </source>
</evidence>
<proteinExistence type="inferred from homology"/>
<dbReference type="SUPFAM" id="SSF51735">
    <property type="entry name" value="NAD(P)-binding Rossmann-fold domains"/>
    <property type="match status" value="1"/>
</dbReference>
<evidence type="ECO:0000259" key="12">
    <source>
        <dbReference type="Pfam" id="PF01113"/>
    </source>
</evidence>
<dbReference type="InterPro" id="IPR036291">
    <property type="entry name" value="NAD(P)-bd_dom_sf"/>
</dbReference>
<keyword evidence="3" id="KW-0521">NADP</keyword>
<dbReference type="InterPro" id="IPR000846">
    <property type="entry name" value="DapB_N"/>
</dbReference>
<accession>A0A1T4MF40</accession>
<keyword evidence="2" id="KW-0028">Amino-acid biosynthesis</keyword>
<keyword evidence="5" id="KW-0560">Oxidoreductase</keyword>
<dbReference type="GO" id="GO:0009089">
    <property type="term" value="P:lysine biosynthetic process via diaminopimelate"/>
    <property type="evidence" value="ECO:0007669"/>
    <property type="project" value="InterPro"/>
</dbReference>
<dbReference type="GO" id="GO:0019877">
    <property type="term" value="P:diaminopimelate biosynthetic process"/>
    <property type="evidence" value="ECO:0007669"/>
    <property type="project" value="UniProtKB-KW"/>
</dbReference>
<keyword evidence="4" id="KW-0220">Diaminopimelate biosynthesis</keyword>
<dbReference type="GO" id="GO:0008839">
    <property type="term" value="F:4-hydroxy-tetrahydrodipicolinate reductase"/>
    <property type="evidence" value="ECO:0007669"/>
    <property type="project" value="UniProtKB-EC"/>
</dbReference>
<keyword evidence="7" id="KW-0457">Lysine biosynthesis</keyword>
<keyword evidence="6" id="KW-0520">NAD</keyword>
<reference evidence="14 15" key="1">
    <citation type="submission" date="2017-02" db="EMBL/GenBank/DDBJ databases">
        <authorList>
            <person name="Peterson S.W."/>
        </authorList>
    </citation>
    <scope>NUCLEOTIDE SEQUENCE [LARGE SCALE GENOMIC DNA]</scope>
    <source>
        <strain evidence="14 15">DSM 15102</strain>
    </source>
</reference>
<dbReference type="PANTHER" id="PTHR20836:SF0">
    <property type="entry name" value="4-HYDROXY-TETRAHYDRODIPICOLINATE REDUCTASE 1, CHLOROPLASTIC-RELATED"/>
    <property type="match status" value="1"/>
</dbReference>
<dbReference type="Gene3D" id="3.30.360.10">
    <property type="entry name" value="Dihydrodipicolinate Reductase, domain 2"/>
    <property type="match status" value="1"/>
</dbReference>
<name>A0A1T4MF40_9FIRM</name>
<evidence type="ECO:0000259" key="13">
    <source>
        <dbReference type="Pfam" id="PF05173"/>
    </source>
</evidence>
<dbReference type="InterPro" id="IPR022663">
    <property type="entry name" value="DapB_C"/>
</dbReference>
<comment type="similarity">
    <text evidence="1">Belongs to the DapB family.</text>
</comment>
<sequence>MKIKVGMFGFGKTGTFVAKEILKDPECELKWIIRKSKKNEGEYASHLLGFDQKEGKIFSSQSIQKDTFYKDHFVDVIIDFSSMGGVELYKNAVKYGIRIVSAISNYDEIHLELLKKLSQYSAILYSPNITLGINFLIKASREFQEMIPNADTEIIEEHFKDKKDVSGTALRIAKSLNLDPEKQISSIRAGGIIGKHEVVFGLPNETIRIVHESINKNAFGQGAIYAAKWLMAKEIGLYTMEEALEIDHQKDRKDFKIAK</sequence>
<comment type="pathway">
    <text evidence="8">Amino-acid biosynthesis; L-lysine biosynthesis via DAP pathway; (S)-tetrahydrodipicolinate from L-aspartate: step 4/4.</text>
</comment>
<dbReference type="PIRSF" id="PIRSF000161">
    <property type="entry name" value="DHPR"/>
    <property type="match status" value="1"/>
</dbReference>
<gene>
    <name evidence="14" type="ORF">SAMN02745973_01303</name>
</gene>
<dbReference type="RefSeq" id="WP_200810770.1">
    <property type="nucleotide sequence ID" value="NZ_FUWV01000007.1"/>
</dbReference>
<evidence type="ECO:0000256" key="1">
    <source>
        <dbReference type="ARBA" id="ARBA00006642"/>
    </source>
</evidence>
<organism evidence="14 15">
    <name type="scientific">Garciella nitratireducens DSM 15102</name>
    <dbReference type="NCBI Taxonomy" id="1121911"/>
    <lineage>
        <taxon>Bacteria</taxon>
        <taxon>Bacillati</taxon>
        <taxon>Bacillota</taxon>
        <taxon>Clostridia</taxon>
        <taxon>Eubacteriales</taxon>
        <taxon>Eubacteriaceae</taxon>
        <taxon>Garciella</taxon>
    </lineage>
</organism>
<keyword evidence="15" id="KW-1185">Reference proteome</keyword>
<dbReference type="AlphaFoldDB" id="A0A1T4MF40"/>
<evidence type="ECO:0000256" key="9">
    <source>
        <dbReference type="ARBA" id="ARBA00038983"/>
    </source>
</evidence>
<feature type="domain" description="Dihydrodipicolinate reductase N-terminal" evidence="12">
    <location>
        <begin position="3"/>
        <end position="128"/>
    </location>
</feature>
<dbReference type="Pfam" id="PF01113">
    <property type="entry name" value="DapB_N"/>
    <property type="match status" value="1"/>
</dbReference>
<evidence type="ECO:0000256" key="8">
    <source>
        <dbReference type="ARBA" id="ARBA00037922"/>
    </source>
</evidence>
<evidence type="ECO:0000313" key="14">
    <source>
        <dbReference type="EMBL" id="SJZ65384.1"/>
    </source>
</evidence>
<comment type="catalytic activity">
    <reaction evidence="11">
        <text>(S)-2,3,4,5-tetrahydrodipicolinate + NAD(+) + H2O = (2S,4S)-4-hydroxy-2,3,4,5-tetrahydrodipicolinate + NADH + H(+)</text>
        <dbReference type="Rhea" id="RHEA:35323"/>
        <dbReference type="ChEBI" id="CHEBI:15377"/>
        <dbReference type="ChEBI" id="CHEBI:15378"/>
        <dbReference type="ChEBI" id="CHEBI:16845"/>
        <dbReference type="ChEBI" id="CHEBI:57540"/>
        <dbReference type="ChEBI" id="CHEBI:57945"/>
        <dbReference type="ChEBI" id="CHEBI:67139"/>
        <dbReference type="EC" id="1.17.1.8"/>
    </reaction>
</comment>
<evidence type="ECO:0000256" key="7">
    <source>
        <dbReference type="ARBA" id="ARBA00023154"/>
    </source>
</evidence>
<comment type="catalytic activity">
    <reaction evidence="10">
        <text>(S)-2,3,4,5-tetrahydrodipicolinate + NADP(+) + H2O = (2S,4S)-4-hydroxy-2,3,4,5-tetrahydrodipicolinate + NADPH + H(+)</text>
        <dbReference type="Rhea" id="RHEA:35331"/>
        <dbReference type="ChEBI" id="CHEBI:15377"/>
        <dbReference type="ChEBI" id="CHEBI:15378"/>
        <dbReference type="ChEBI" id="CHEBI:16845"/>
        <dbReference type="ChEBI" id="CHEBI:57783"/>
        <dbReference type="ChEBI" id="CHEBI:58349"/>
        <dbReference type="ChEBI" id="CHEBI:67139"/>
        <dbReference type="EC" id="1.17.1.8"/>
    </reaction>
</comment>
<dbReference type="PANTHER" id="PTHR20836">
    <property type="entry name" value="DIHYDRODIPICOLINATE REDUCTASE"/>
    <property type="match status" value="1"/>
</dbReference>
<evidence type="ECO:0000256" key="10">
    <source>
        <dbReference type="ARBA" id="ARBA00049080"/>
    </source>
</evidence>
<dbReference type="Proteomes" id="UP000196365">
    <property type="component" value="Unassembled WGS sequence"/>
</dbReference>
<dbReference type="Pfam" id="PF05173">
    <property type="entry name" value="DapB_C"/>
    <property type="match status" value="1"/>
</dbReference>
<dbReference type="InterPro" id="IPR023940">
    <property type="entry name" value="DHDPR_bac"/>
</dbReference>
<dbReference type="Gene3D" id="3.40.50.720">
    <property type="entry name" value="NAD(P)-binding Rossmann-like Domain"/>
    <property type="match status" value="1"/>
</dbReference>
<dbReference type="SUPFAM" id="SSF55347">
    <property type="entry name" value="Glyceraldehyde-3-phosphate dehydrogenase-like, C-terminal domain"/>
    <property type="match status" value="1"/>
</dbReference>
<dbReference type="EMBL" id="FUWV01000007">
    <property type="protein sequence ID" value="SJZ65384.1"/>
    <property type="molecule type" value="Genomic_DNA"/>
</dbReference>
<feature type="domain" description="Dihydrodipicolinate reductase C-terminal" evidence="13">
    <location>
        <begin position="132"/>
        <end position="244"/>
    </location>
</feature>
<evidence type="ECO:0000256" key="5">
    <source>
        <dbReference type="ARBA" id="ARBA00023002"/>
    </source>
</evidence>
<evidence type="ECO:0000256" key="4">
    <source>
        <dbReference type="ARBA" id="ARBA00022915"/>
    </source>
</evidence>
<evidence type="ECO:0000256" key="6">
    <source>
        <dbReference type="ARBA" id="ARBA00023027"/>
    </source>
</evidence>
<evidence type="ECO:0000256" key="11">
    <source>
        <dbReference type="ARBA" id="ARBA00049396"/>
    </source>
</evidence>